<dbReference type="EMBL" id="CP055902">
    <property type="protein sequence ID" value="QKX62538.1"/>
    <property type="molecule type" value="Genomic_DNA"/>
</dbReference>
<dbReference type="AlphaFoldDB" id="A0A7H8R9C2"/>
<dbReference type="KEGG" id="trg:TRUGW13939_09699"/>
<protein>
    <recommendedName>
        <fullName evidence="4">Ricin B lectin domain-containing protein</fullName>
    </recommendedName>
</protein>
<evidence type="ECO:0000256" key="1">
    <source>
        <dbReference type="SAM" id="MobiDB-lite"/>
    </source>
</evidence>
<dbReference type="Proteomes" id="UP000509510">
    <property type="component" value="Chromosome V"/>
</dbReference>
<dbReference type="OrthoDB" id="5289641at2759"/>
<evidence type="ECO:0008006" key="4">
    <source>
        <dbReference type="Google" id="ProtNLM"/>
    </source>
</evidence>
<name>A0A7H8R9C2_TALRU</name>
<dbReference type="PANTHER" id="PTHR39697:SF2">
    <property type="entry name" value="CYANOVIRIN-N DOMAIN-CONTAINING PROTEIN"/>
    <property type="match status" value="1"/>
</dbReference>
<dbReference type="RefSeq" id="XP_035348712.1">
    <property type="nucleotide sequence ID" value="XM_035492819.1"/>
</dbReference>
<organism evidence="2 3">
    <name type="scientific">Talaromyces rugulosus</name>
    <name type="common">Penicillium rugulosum</name>
    <dbReference type="NCBI Taxonomy" id="121627"/>
    <lineage>
        <taxon>Eukaryota</taxon>
        <taxon>Fungi</taxon>
        <taxon>Dikarya</taxon>
        <taxon>Ascomycota</taxon>
        <taxon>Pezizomycotina</taxon>
        <taxon>Eurotiomycetes</taxon>
        <taxon>Eurotiomycetidae</taxon>
        <taxon>Eurotiales</taxon>
        <taxon>Trichocomaceae</taxon>
        <taxon>Talaromyces</taxon>
        <taxon>Talaromyces sect. Islandici</taxon>
    </lineage>
</organism>
<feature type="region of interest" description="Disordered" evidence="1">
    <location>
        <begin position="1"/>
        <end position="29"/>
    </location>
</feature>
<accession>A0A7H8R9C2</accession>
<gene>
    <name evidence="2" type="ORF">TRUGW13939_09699</name>
</gene>
<dbReference type="GeneID" id="55997182"/>
<proteinExistence type="predicted"/>
<keyword evidence="3" id="KW-1185">Reference proteome</keyword>
<evidence type="ECO:0000313" key="2">
    <source>
        <dbReference type="EMBL" id="QKX62538.1"/>
    </source>
</evidence>
<sequence>MSDSDTEYCFTPTHTTIPQEDHDSQSTSLRLSPPLANETFIIRHPQTNLVVTLKNSKLCLHTLEFTDTNCHWRVIEAASGWLGFRNIHSDTYIMHNNSWNNWKFVADVKHHSLWEYFSTRPGPDARHELLVMYNFGFRGMRVGGEEGMELMVAERGERGVAWEFIKVS</sequence>
<reference evidence="3" key="1">
    <citation type="submission" date="2020-06" db="EMBL/GenBank/DDBJ databases">
        <title>A chromosome-scale genome assembly of Talaromyces rugulosus W13939.</title>
        <authorList>
            <person name="Wang B."/>
            <person name="Guo L."/>
            <person name="Ye K."/>
            <person name="Wang L."/>
        </authorList>
    </citation>
    <scope>NUCLEOTIDE SEQUENCE [LARGE SCALE GENOMIC DNA]</scope>
    <source>
        <strain evidence="3">W13939</strain>
    </source>
</reference>
<dbReference type="PANTHER" id="PTHR39697">
    <property type="entry name" value="RICIN B LECTIN DOMAIN-CONTAINING PROTEIN-RELATED"/>
    <property type="match status" value="1"/>
</dbReference>
<evidence type="ECO:0000313" key="3">
    <source>
        <dbReference type="Proteomes" id="UP000509510"/>
    </source>
</evidence>